<evidence type="ECO:0000313" key="1">
    <source>
        <dbReference type="EMBL" id="RVW98021.1"/>
    </source>
</evidence>
<dbReference type="GO" id="GO:0051225">
    <property type="term" value="P:spindle assembly"/>
    <property type="evidence" value="ECO:0007669"/>
    <property type="project" value="InterPro"/>
</dbReference>
<accession>A0A438IMW6</accession>
<sequence>MFSLPSPCTTFYLHLGTHRPGVVGLIVFDDYLELIGLSSLPVDLSLTTSYCLNLAAEQEKTVTEKWLPDLKTAVLNAQKSLEDCKYVRGLLDEWWEQPASTVVDWVTVDGQNVAAWHNHVKQLLAFYDKELL</sequence>
<comment type="caution">
    <text evidence="1">The sequence shown here is derived from an EMBL/GenBank/DDBJ whole genome shotgun (WGS) entry which is preliminary data.</text>
</comment>
<name>A0A438IMW6_VITVI</name>
<dbReference type="GO" id="GO:0005876">
    <property type="term" value="C:spindle microtubule"/>
    <property type="evidence" value="ECO:0007669"/>
    <property type="project" value="InterPro"/>
</dbReference>
<dbReference type="Proteomes" id="UP000288805">
    <property type="component" value="Unassembled WGS sequence"/>
</dbReference>
<gene>
    <name evidence="1" type="primary">AUG5_1</name>
    <name evidence="1" type="ORF">CK203_029022</name>
</gene>
<dbReference type="EMBL" id="QGNW01000096">
    <property type="protein sequence ID" value="RVW98021.1"/>
    <property type="molecule type" value="Genomic_DNA"/>
</dbReference>
<organism evidence="1 2">
    <name type="scientific">Vitis vinifera</name>
    <name type="common">Grape</name>
    <dbReference type="NCBI Taxonomy" id="29760"/>
    <lineage>
        <taxon>Eukaryota</taxon>
        <taxon>Viridiplantae</taxon>
        <taxon>Streptophyta</taxon>
        <taxon>Embryophyta</taxon>
        <taxon>Tracheophyta</taxon>
        <taxon>Spermatophyta</taxon>
        <taxon>Magnoliopsida</taxon>
        <taxon>eudicotyledons</taxon>
        <taxon>Gunneridae</taxon>
        <taxon>Pentapetalae</taxon>
        <taxon>rosids</taxon>
        <taxon>Vitales</taxon>
        <taxon>Vitaceae</taxon>
        <taxon>Viteae</taxon>
        <taxon>Vitis</taxon>
    </lineage>
</organism>
<dbReference type="InterPro" id="IPR044706">
    <property type="entry name" value="AUG5_plant"/>
</dbReference>
<protein>
    <submittedName>
        <fullName evidence="1">AUGMIN subunit 5</fullName>
    </submittedName>
</protein>
<dbReference type="Pfam" id="PF14817">
    <property type="entry name" value="HAUS5"/>
    <property type="match status" value="1"/>
</dbReference>
<reference evidence="1 2" key="1">
    <citation type="journal article" date="2018" name="PLoS Genet.">
        <title>Population sequencing reveals clonal diversity and ancestral inbreeding in the grapevine cultivar Chardonnay.</title>
        <authorList>
            <person name="Roach M.J."/>
            <person name="Johnson D.L."/>
            <person name="Bohlmann J."/>
            <person name="van Vuuren H.J."/>
            <person name="Jones S.J."/>
            <person name="Pretorius I.S."/>
            <person name="Schmidt S.A."/>
            <person name="Borneman A.R."/>
        </authorList>
    </citation>
    <scope>NUCLEOTIDE SEQUENCE [LARGE SCALE GENOMIC DNA]</scope>
    <source>
        <strain evidence="2">cv. Chardonnay</strain>
        <tissue evidence="1">Leaf</tissue>
    </source>
</reference>
<proteinExistence type="predicted"/>
<dbReference type="PANTHER" id="PTHR34968:SF1">
    <property type="entry name" value="AUGMIN SUBUNIT 5"/>
    <property type="match status" value="1"/>
</dbReference>
<dbReference type="PANTHER" id="PTHR34968">
    <property type="entry name" value="AUGMIN SUBUNIT 5"/>
    <property type="match status" value="1"/>
</dbReference>
<evidence type="ECO:0000313" key="2">
    <source>
        <dbReference type="Proteomes" id="UP000288805"/>
    </source>
</evidence>
<dbReference type="GO" id="GO:0070652">
    <property type="term" value="C:HAUS complex"/>
    <property type="evidence" value="ECO:0007669"/>
    <property type="project" value="InterPro"/>
</dbReference>
<dbReference type="OrthoDB" id="2019614at2759"/>
<dbReference type="InterPro" id="IPR029131">
    <property type="entry name" value="HAUS5"/>
</dbReference>
<dbReference type="AlphaFoldDB" id="A0A438IMW6"/>